<gene>
    <name evidence="3" type="ORF">DFH07DRAFT_767352</name>
</gene>
<protein>
    <submittedName>
        <fullName evidence="3">Uncharacterized protein</fullName>
    </submittedName>
</protein>
<sequence length="255" mass="26956">MMLWLAWPGLAWEISGQLKPEPASLTLGLALLTHPQRPKSDILKFQMYRVYPDPGPLLRPRVAALVVPRCAQGAIRRAQFTGKVVGKDVGMWFGASAAAGAVGMPVNGFPAYGLGISILTYGILYQTEVYTASHSPAALTTLQASTCLPVLSHGHRLAQSALSLLLGIRGGLNGVNPIHKTPSLSALWVGTSPRLTTLSVPSASTAISSPTSSVGIKYGKPREMASKDTPKPVWVPRSIAHAKSHGQDGNDSHIS</sequence>
<dbReference type="EMBL" id="JARJLG010000016">
    <property type="protein sequence ID" value="KAJ7774137.1"/>
    <property type="molecule type" value="Genomic_DNA"/>
</dbReference>
<evidence type="ECO:0000313" key="3">
    <source>
        <dbReference type="EMBL" id="KAJ7774137.1"/>
    </source>
</evidence>
<feature type="signal peptide" evidence="2">
    <location>
        <begin position="1"/>
        <end position="16"/>
    </location>
</feature>
<proteinExistence type="predicted"/>
<feature type="compositionally biased region" description="Basic and acidic residues" evidence="1">
    <location>
        <begin position="220"/>
        <end position="230"/>
    </location>
</feature>
<organism evidence="3 4">
    <name type="scientific">Mycena maculata</name>
    <dbReference type="NCBI Taxonomy" id="230809"/>
    <lineage>
        <taxon>Eukaryota</taxon>
        <taxon>Fungi</taxon>
        <taxon>Dikarya</taxon>
        <taxon>Basidiomycota</taxon>
        <taxon>Agaricomycotina</taxon>
        <taxon>Agaricomycetes</taxon>
        <taxon>Agaricomycetidae</taxon>
        <taxon>Agaricales</taxon>
        <taxon>Marasmiineae</taxon>
        <taxon>Mycenaceae</taxon>
        <taxon>Mycena</taxon>
    </lineage>
</organism>
<dbReference type="AlphaFoldDB" id="A0AAD7NSR8"/>
<keyword evidence="2" id="KW-0732">Signal</keyword>
<feature type="compositionally biased region" description="Basic and acidic residues" evidence="1">
    <location>
        <begin position="245"/>
        <end position="255"/>
    </location>
</feature>
<evidence type="ECO:0000256" key="1">
    <source>
        <dbReference type="SAM" id="MobiDB-lite"/>
    </source>
</evidence>
<comment type="caution">
    <text evidence="3">The sequence shown here is derived from an EMBL/GenBank/DDBJ whole genome shotgun (WGS) entry which is preliminary data.</text>
</comment>
<feature type="region of interest" description="Disordered" evidence="1">
    <location>
        <begin position="218"/>
        <end position="255"/>
    </location>
</feature>
<dbReference type="Proteomes" id="UP001215280">
    <property type="component" value="Unassembled WGS sequence"/>
</dbReference>
<accession>A0AAD7NSR8</accession>
<name>A0AAD7NSR8_9AGAR</name>
<reference evidence="3" key="1">
    <citation type="submission" date="2023-03" db="EMBL/GenBank/DDBJ databases">
        <title>Massive genome expansion in bonnet fungi (Mycena s.s.) driven by repeated elements and novel gene families across ecological guilds.</title>
        <authorList>
            <consortium name="Lawrence Berkeley National Laboratory"/>
            <person name="Harder C.B."/>
            <person name="Miyauchi S."/>
            <person name="Viragh M."/>
            <person name="Kuo A."/>
            <person name="Thoen E."/>
            <person name="Andreopoulos B."/>
            <person name="Lu D."/>
            <person name="Skrede I."/>
            <person name="Drula E."/>
            <person name="Henrissat B."/>
            <person name="Morin E."/>
            <person name="Kohler A."/>
            <person name="Barry K."/>
            <person name="LaButti K."/>
            <person name="Morin E."/>
            <person name="Salamov A."/>
            <person name="Lipzen A."/>
            <person name="Mereny Z."/>
            <person name="Hegedus B."/>
            <person name="Baldrian P."/>
            <person name="Stursova M."/>
            <person name="Weitz H."/>
            <person name="Taylor A."/>
            <person name="Grigoriev I.V."/>
            <person name="Nagy L.G."/>
            <person name="Martin F."/>
            <person name="Kauserud H."/>
        </authorList>
    </citation>
    <scope>NUCLEOTIDE SEQUENCE</scope>
    <source>
        <strain evidence="3">CBHHK188m</strain>
    </source>
</reference>
<feature type="chain" id="PRO_5042255341" evidence="2">
    <location>
        <begin position="17"/>
        <end position="255"/>
    </location>
</feature>
<evidence type="ECO:0000256" key="2">
    <source>
        <dbReference type="SAM" id="SignalP"/>
    </source>
</evidence>
<keyword evidence="4" id="KW-1185">Reference proteome</keyword>
<evidence type="ECO:0000313" key="4">
    <source>
        <dbReference type="Proteomes" id="UP001215280"/>
    </source>
</evidence>